<dbReference type="PANTHER" id="PTHR35190">
    <property type="entry name" value="PROTEIN DCD1B"/>
    <property type="match status" value="1"/>
</dbReference>
<name>A0A3B1BWH6_9ZZZZ</name>
<evidence type="ECO:0008006" key="2">
    <source>
        <dbReference type="Google" id="ProtNLM"/>
    </source>
</evidence>
<evidence type="ECO:0000313" key="1">
    <source>
        <dbReference type="EMBL" id="VAX15838.1"/>
    </source>
</evidence>
<dbReference type="Gene3D" id="3.60.60.10">
    <property type="entry name" value="Penicillin V Acylase, Chain A"/>
    <property type="match status" value="1"/>
</dbReference>
<sequence>MLKNVLISLLVLVFFISCSEKRETTTENHSNKSAKVFYVENSTTKIPVVVVSGTPYEMGYQLGQATKEEAKKCMLGFLDLAQKSNALLTDAVLDDAWNKMLPYIDKRFIEELKGLADGSELPLDQLRRAHMIPVVSSYACSGVAVWGDATANGDLYQIRNLDFTMNAHLQDYPVIVVYKPNEGIPHIQTSFAGYIASHSGMNAKGIVLGEKGASPSSEYPYNYDGIHFSLLFRSILYDSNSLDETLDMIKNAKLIKRYFLYIGDGKKESMGAAIAVVTTPDKVKLSIYRDNEKPEGIALKVMSDCIYYTMDNDIAYANLSLNKGKFDAEKMINLSKSVASKGGNLLNIVYDATTLEMWVAYANGLSDAANSEYIHVNMNDYLN</sequence>
<organism evidence="1">
    <name type="scientific">hydrothermal vent metagenome</name>
    <dbReference type="NCBI Taxonomy" id="652676"/>
    <lineage>
        <taxon>unclassified sequences</taxon>
        <taxon>metagenomes</taxon>
        <taxon>ecological metagenomes</taxon>
    </lineage>
</organism>
<gene>
    <name evidence="1" type="ORF">MNBD_IGNAVI01-785</name>
</gene>
<dbReference type="PROSITE" id="PS51257">
    <property type="entry name" value="PROKAR_LIPOPROTEIN"/>
    <property type="match status" value="1"/>
</dbReference>
<reference evidence="1" key="1">
    <citation type="submission" date="2018-06" db="EMBL/GenBank/DDBJ databases">
        <authorList>
            <person name="Zhirakovskaya E."/>
        </authorList>
    </citation>
    <scope>NUCLEOTIDE SEQUENCE</scope>
</reference>
<proteinExistence type="predicted"/>
<dbReference type="NCBIfam" id="NF040521">
    <property type="entry name" value="C45_proenzyme"/>
    <property type="match status" value="1"/>
</dbReference>
<dbReference type="PANTHER" id="PTHR35190:SF1">
    <property type="entry name" value="PEPTIDASE C45 HYDROLASE DOMAIN-CONTAINING PROTEIN"/>
    <property type="match status" value="1"/>
</dbReference>
<dbReference type="InterPro" id="IPR047803">
    <property type="entry name" value="DCD1A/B-like"/>
</dbReference>
<accession>A0A3B1BWH6</accession>
<protein>
    <recommendedName>
        <fullName evidence="2">Acyl-coenzyme A:6-aminopenicillanic acid acyl-transferase</fullName>
    </recommendedName>
</protein>
<dbReference type="InterPro" id="IPR047794">
    <property type="entry name" value="C45_proenzyme-like"/>
</dbReference>
<dbReference type="EMBL" id="UOGD01000036">
    <property type="protein sequence ID" value="VAX15838.1"/>
    <property type="molecule type" value="Genomic_DNA"/>
</dbReference>
<dbReference type="AlphaFoldDB" id="A0A3B1BWH6"/>